<dbReference type="EMBL" id="MHQT01000035">
    <property type="protein sequence ID" value="OHA08752.1"/>
    <property type="molecule type" value="Genomic_DNA"/>
</dbReference>
<evidence type="ECO:0000256" key="1">
    <source>
        <dbReference type="SAM" id="MobiDB-lite"/>
    </source>
</evidence>
<feature type="region of interest" description="Disordered" evidence="1">
    <location>
        <begin position="28"/>
        <end position="86"/>
    </location>
</feature>
<sequence length="306" mass="33651">MNALGIIAIVVVLIAGIIAFNQSGPLSLDRSGSGPIATGPGSSEIRNPQPVAKSTFGRLFRRSSPRPSRSARTPSPTPAVPPGASPYEGKIIIRRVQRSGTEAKSEYVAIRHQTVRTKTAEGPIDVTGWRIASRRSFGIIPRAHNIPEFDTAEQNIILPAGGELTITSGIPPYTRNFRENACTGYLNQTYSFTPALPNTCPDDDPSRAELLARNFSGACIDFIVKIPECRTAKITFAQSGLGQACLDYINQNFNYNGCVGNFRIQKDFYRNRWRAYFGSATKLFDPRHDTVTLYDRNGLVVDTFEY</sequence>
<feature type="compositionally biased region" description="Pro residues" evidence="1">
    <location>
        <begin position="75"/>
        <end position="84"/>
    </location>
</feature>
<name>A0A1G2LD71_9BACT</name>
<evidence type="ECO:0008006" key="4">
    <source>
        <dbReference type="Google" id="ProtNLM"/>
    </source>
</evidence>
<dbReference type="Proteomes" id="UP000178977">
    <property type="component" value="Unassembled WGS sequence"/>
</dbReference>
<reference evidence="2 3" key="1">
    <citation type="journal article" date="2016" name="Nat. Commun.">
        <title>Thousands of microbial genomes shed light on interconnected biogeochemical processes in an aquifer system.</title>
        <authorList>
            <person name="Anantharaman K."/>
            <person name="Brown C.T."/>
            <person name="Hug L.A."/>
            <person name="Sharon I."/>
            <person name="Castelle C.J."/>
            <person name="Probst A.J."/>
            <person name="Thomas B.C."/>
            <person name="Singh A."/>
            <person name="Wilkins M.J."/>
            <person name="Karaoz U."/>
            <person name="Brodie E.L."/>
            <person name="Williams K.H."/>
            <person name="Hubbard S.S."/>
            <person name="Banfield J.F."/>
        </authorList>
    </citation>
    <scope>NUCLEOTIDE SEQUENCE [LARGE SCALE GENOMIC DNA]</scope>
</reference>
<evidence type="ECO:0000313" key="2">
    <source>
        <dbReference type="EMBL" id="OHA08752.1"/>
    </source>
</evidence>
<comment type="caution">
    <text evidence="2">The sequence shown here is derived from an EMBL/GenBank/DDBJ whole genome shotgun (WGS) entry which is preliminary data.</text>
</comment>
<accession>A0A1G2LD71</accession>
<organism evidence="2 3">
    <name type="scientific">Candidatus Sungbacteria bacterium RIFCSPLOWO2_01_FULL_60_25</name>
    <dbReference type="NCBI Taxonomy" id="1802281"/>
    <lineage>
        <taxon>Bacteria</taxon>
        <taxon>Candidatus Sungiibacteriota</taxon>
    </lineage>
</organism>
<evidence type="ECO:0000313" key="3">
    <source>
        <dbReference type="Proteomes" id="UP000178977"/>
    </source>
</evidence>
<dbReference type="AlphaFoldDB" id="A0A1G2LD71"/>
<feature type="compositionally biased region" description="Low complexity" evidence="1">
    <location>
        <begin position="65"/>
        <end position="74"/>
    </location>
</feature>
<gene>
    <name evidence="2" type="ORF">A3A44_01770</name>
</gene>
<protein>
    <recommendedName>
        <fullName evidence="4">LTD domain-containing protein</fullName>
    </recommendedName>
</protein>
<dbReference type="STRING" id="1802281.A3A44_01770"/>
<proteinExistence type="predicted"/>